<accession>A0A6G1BC30</accession>
<protein>
    <submittedName>
        <fullName evidence="1">LORF2 protein</fullName>
    </submittedName>
</protein>
<feature type="non-terminal residue" evidence="1">
    <location>
        <position position="122"/>
    </location>
</feature>
<proteinExistence type="predicted"/>
<dbReference type="AlphaFoldDB" id="A0A6G1BC30"/>
<gene>
    <name evidence="1" type="ORF">FOF47_R03729</name>
</gene>
<organism evidence="1 2">
    <name type="scientific">Crocuta crocuta</name>
    <name type="common">Spotted hyena</name>
    <dbReference type="NCBI Taxonomy" id="9678"/>
    <lineage>
        <taxon>Eukaryota</taxon>
        <taxon>Metazoa</taxon>
        <taxon>Chordata</taxon>
        <taxon>Craniata</taxon>
        <taxon>Vertebrata</taxon>
        <taxon>Euteleostomi</taxon>
        <taxon>Mammalia</taxon>
        <taxon>Eutheria</taxon>
        <taxon>Laurasiatheria</taxon>
        <taxon>Carnivora</taxon>
        <taxon>Feliformia</taxon>
        <taxon>Hyaenidae</taxon>
        <taxon>Crocuta</taxon>
    </lineage>
</organism>
<feature type="non-terminal residue" evidence="1">
    <location>
        <position position="1"/>
    </location>
</feature>
<name>A0A6G1BC30_CROCR</name>
<dbReference type="Proteomes" id="UP000475037">
    <property type="component" value="Unassembled WGS sequence"/>
</dbReference>
<sequence>LKTDHRPTYKTESYKIVRRQRRNLDDLGFGHDFGVVSPKMGFRKERVVMLDLIKMKNCSVKRMKKTSTVWEKITIKGRSDKRRLSKIYKELLKLNNKKTDNPIKKWGKNVNRLLIKQDTLMA</sequence>
<evidence type="ECO:0000313" key="1">
    <source>
        <dbReference type="EMBL" id="KAF0885608.1"/>
    </source>
</evidence>
<keyword evidence="2" id="KW-1185">Reference proteome</keyword>
<evidence type="ECO:0000313" key="2">
    <source>
        <dbReference type="Proteomes" id="UP000475037"/>
    </source>
</evidence>
<reference evidence="1 2" key="1">
    <citation type="submission" date="2019-11" db="EMBL/GenBank/DDBJ databases">
        <authorList>
            <person name="Yang C."/>
            <person name="Li F."/>
        </authorList>
    </citation>
    <scope>NUCLEOTIDE SEQUENCE [LARGE SCALE GENOMIC DNA]</scope>
    <source>
        <strain evidence="1">KB4526</strain>
        <tissue evidence="1">Muscle</tissue>
    </source>
</reference>
<comment type="caution">
    <text evidence="1">The sequence shown here is derived from an EMBL/GenBank/DDBJ whole genome shotgun (WGS) entry which is preliminary data.</text>
</comment>
<dbReference type="EMBL" id="VOAJ01001035">
    <property type="protein sequence ID" value="KAF0885608.1"/>
    <property type="molecule type" value="Genomic_DNA"/>
</dbReference>